<dbReference type="EMBL" id="JAYMYJ010000018">
    <property type="protein sequence ID" value="MEB4589787.1"/>
    <property type="molecule type" value="Genomic_DNA"/>
</dbReference>
<dbReference type="Proteomes" id="UP001308005">
    <property type="component" value="Unassembled WGS sequence"/>
</dbReference>
<keyword evidence="2" id="KW-1185">Reference proteome</keyword>
<comment type="caution">
    <text evidence="1">The sequence shown here is derived from an EMBL/GenBank/DDBJ whole genome shotgun (WGS) entry which is preliminary data.</text>
</comment>
<dbReference type="RefSeq" id="WP_324692987.1">
    <property type="nucleotide sequence ID" value="NZ_JAYMYJ010000018.1"/>
</dbReference>
<sequence length="82" mass="9371">MTLKVVEFKREPKSGDGVVVGLRRLLEQAERGEIVNFFGVALLQDDAIVSGWANEYRPFAMVGGIENAKREMMDICIKRRWE</sequence>
<name>A0ABU6CTD1_9GAMM</name>
<proteinExistence type="predicted"/>
<protein>
    <submittedName>
        <fullName evidence="1">Uncharacterized protein</fullName>
    </submittedName>
</protein>
<evidence type="ECO:0000313" key="2">
    <source>
        <dbReference type="Proteomes" id="UP001308005"/>
    </source>
</evidence>
<organism evidence="1 2">
    <name type="scientific">Candidatus Thiothrix phosphatis</name>
    <dbReference type="NCBI Taxonomy" id="3112415"/>
    <lineage>
        <taxon>Bacteria</taxon>
        <taxon>Pseudomonadati</taxon>
        <taxon>Pseudomonadota</taxon>
        <taxon>Gammaproteobacteria</taxon>
        <taxon>Thiotrichales</taxon>
        <taxon>Thiotrichaceae</taxon>
        <taxon>Thiothrix</taxon>
    </lineage>
</organism>
<gene>
    <name evidence="1" type="ORF">VSS37_02225</name>
</gene>
<evidence type="ECO:0000313" key="1">
    <source>
        <dbReference type="EMBL" id="MEB4589787.1"/>
    </source>
</evidence>
<reference evidence="2" key="1">
    <citation type="submission" date="2023-07" db="EMBL/GenBank/DDBJ databases">
        <title>The carbon used by Thiothrix.</title>
        <authorList>
            <person name="Chen L."/>
        </authorList>
    </citation>
    <scope>NUCLEOTIDE SEQUENCE [LARGE SCALE GENOMIC DNA]</scope>
</reference>
<accession>A0ABU6CTD1</accession>